<keyword evidence="12" id="KW-0675">Receptor</keyword>
<dbReference type="InterPro" id="IPR000531">
    <property type="entry name" value="Beta-barrel_TonB"/>
</dbReference>
<evidence type="ECO:0000256" key="6">
    <source>
        <dbReference type="ARBA" id="ARBA00023136"/>
    </source>
</evidence>
<dbReference type="GO" id="GO:0009279">
    <property type="term" value="C:cell outer membrane"/>
    <property type="evidence" value="ECO:0007669"/>
    <property type="project" value="UniProtKB-SubCell"/>
</dbReference>
<evidence type="ECO:0000256" key="5">
    <source>
        <dbReference type="ARBA" id="ARBA00023077"/>
    </source>
</evidence>
<keyword evidence="6 8" id="KW-0472">Membrane</keyword>
<dbReference type="Proteomes" id="UP000598820">
    <property type="component" value="Unassembled WGS sequence"/>
</dbReference>
<dbReference type="PANTHER" id="PTHR30069">
    <property type="entry name" value="TONB-DEPENDENT OUTER MEMBRANE RECEPTOR"/>
    <property type="match status" value="1"/>
</dbReference>
<evidence type="ECO:0000259" key="11">
    <source>
        <dbReference type="Pfam" id="PF07715"/>
    </source>
</evidence>
<dbReference type="Pfam" id="PF13715">
    <property type="entry name" value="CarbopepD_reg_2"/>
    <property type="match status" value="1"/>
</dbReference>
<keyword evidence="13" id="KW-1185">Reference proteome</keyword>
<dbReference type="Pfam" id="PF07715">
    <property type="entry name" value="Plug"/>
    <property type="match status" value="1"/>
</dbReference>
<dbReference type="Pfam" id="PF00593">
    <property type="entry name" value="TonB_dep_Rec_b-barrel"/>
    <property type="match status" value="1"/>
</dbReference>
<keyword evidence="4 8" id="KW-0812">Transmembrane</keyword>
<evidence type="ECO:0000256" key="8">
    <source>
        <dbReference type="PROSITE-ProRule" id="PRU01360"/>
    </source>
</evidence>
<dbReference type="SUPFAM" id="SSF49464">
    <property type="entry name" value="Carboxypeptidase regulatory domain-like"/>
    <property type="match status" value="1"/>
</dbReference>
<evidence type="ECO:0000256" key="7">
    <source>
        <dbReference type="ARBA" id="ARBA00023237"/>
    </source>
</evidence>
<evidence type="ECO:0000259" key="10">
    <source>
        <dbReference type="Pfam" id="PF00593"/>
    </source>
</evidence>
<dbReference type="PANTHER" id="PTHR30069:SF36">
    <property type="entry name" value="BLL6948 PROTEIN"/>
    <property type="match status" value="1"/>
</dbReference>
<sequence>MLHVYIYLCALLVNRRNRLNTILFLIISLPVYAHLGNLSGTVYDQATNLPLQGVTVQLTGLGKAAVTNELGQYRFQNLVAAPYKLELSHVGFQTQIINVTVLDDQITTLTTSMVTASVELREVVVSSQRAHDQQLISSVDIKLRPITNSQEILRMVPGLFIGQHAGGGKAEQIFLRGFDLDHGTDIRLSVDGMPVNMVSHAHGQGYADLHFVIPELVEGVDFKKGPYRTDKGNLTTAGWVDFRTRTALDHSFFKLEAGQFDTYRAVAGIDLLAQKGRDKSQSAYLASEYSYTNSYFDNPQNFKRVNVVGKYHGHISANTNLTLTGTTFWSKWNHSGQIPDRAVDSGQVGFFGSVDPTEGGETSRTNANIQLVTVTPGNHVIKNQFFYSNYNFELYSNFTFFKEDTINGDQIRQKESRNLFGYNSSYSIENTIGKTRWATTFGAQYRQDVTKHTELSHTLNRVETLNPIQFGNVNEINAALYADELIQLSRRFTLNAGVRVDYFRSQYEDLLAISTSLKRSTQAIVSPKLNLYYTANPQLQLYLNTGKGFHSNDARVVTAQNGREILPAAYGSDLGVIFKPFPKLLINAAAWYLWLQQEFVYVGDEGVVEPSGRSRRQGIDVSVRYQLTKTLFADLDFNTAKPRAIGAEAGQNYLPLAPTFTSVGGLSLQNAGPWSGSLRYRYMGNRPANEDNSIVAKGYFVTDLQANYTKHAYAIGLSVQNLLNTRWKETQFATESRLKGEAAAVDEIHFTPGTPFFARLSVTFFW</sequence>
<evidence type="ECO:0000256" key="4">
    <source>
        <dbReference type="ARBA" id="ARBA00022692"/>
    </source>
</evidence>
<organism evidence="12 13">
    <name type="scientific">Spirosoma profusum</name>
    <dbReference type="NCBI Taxonomy" id="2771354"/>
    <lineage>
        <taxon>Bacteria</taxon>
        <taxon>Pseudomonadati</taxon>
        <taxon>Bacteroidota</taxon>
        <taxon>Cytophagia</taxon>
        <taxon>Cytophagales</taxon>
        <taxon>Cytophagaceae</taxon>
        <taxon>Spirosoma</taxon>
    </lineage>
</organism>
<name>A0A926XXR5_9BACT</name>
<evidence type="ECO:0000313" key="12">
    <source>
        <dbReference type="EMBL" id="MBD2702859.1"/>
    </source>
</evidence>
<dbReference type="RefSeq" id="WP_190888698.1">
    <property type="nucleotide sequence ID" value="NZ_JACWZY010000017.1"/>
</dbReference>
<dbReference type="EMBL" id="JACWZY010000017">
    <property type="protein sequence ID" value="MBD2702859.1"/>
    <property type="molecule type" value="Genomic_DNA"/>
</dbReference>
<dbReference type="PROSITE" id="PS52016">
    <property type="entry name" value="TONB_DEPENDENT_REC_3"/>
    <property type="match status" value="1"/>
</dbReference>
<dbReference type="Gene3D" id="2.40.170.20">
    <property type="entry name" value="TonB-dependent receptor, beta-barrel domain"/>
    <property type="match status" value="1"/>
</dbReference>
<accession>A0A926XXR5</accession>
<keyword evidence="3 8" id="KW-1134">Transmembrane beta strand</keyword>
<dbReference type="InterPro" id="IPR039426">
    <property type="entry name" value="TonB-dep_rcpt-like"/>
</dbReference>
<keyword evidence="7 8" id="KW-0998">Cell outer membrane</keyword>
<evidence type="ECO:0000313" key="13">
    <source>
        <dbReference type="Proteomes" id="UP000598820"/>
    </source>
</evidence>
<dbReference type="InterPro" id="IPR012910">
    <property type="entry name" value="Plug_dom"/>
</dbReference>
<feature type="domain" description="TonB-dependent receptor-like beta-barrel" evidence="10">
    <location>
        <begin position="318"/>
        <end position="722"/>
    </location>
</feature>
<dbReference type="Gene3D" id="2.60.40.1120">
    <property type="entry name" value="Carboxypeptidase-like, regulatory domain"/>
    <property type="match status" value="1"/>
</dbReference>
<feature type="domain" description="TonB-dependent receptor plug" evidence="11">
    <location>
        <begin position="134"/>
        <end position="238"/>
    </location>
</feature>
<dbReference type="GO" id="GO:0044718">
    <property type="term" value="P:siderophore transmembrane transport"/>
    <property type="evidence" value="ECO:0007669"/>
    <property type="project" value="TreeGrafter"/>
</dbReference>
<comment type="subcellular location">
    <subcellularLocation>
        <location evidence="1 8">Cell outer membrane</location>
        <topology evidence="1 8">Multi-pass membrane protein</topology>
    </subcellularLocation>
</comment>
<comment type="similarity">
    <text evidence="8 9">Belongs to the TonB-dependent receptor family.</text>
</comment>
<evidence type="ECO:0000256" key="3">
    <source>
        <dbReference type="ARBA" id="ARBA00022452"/>
    </source>
</evidence>
<dbReference type="AlphaFoldDB" id="A0A926XXR5"/>
<dbReference type="SUPFAM" id="SSF56935">
    <property type="entry name" value="Porins"/>
    <property type="match status" value="1"/>
</dbReference>
<evidence type="ECO:0000256" key="9">
    <source>
        <dbReference type="RuleBase" id="RU003357"/>
    </source>
</evidence>
<protein>
    <submittedName>
        <fullName evidence="12">TonB-dependent receptor</fullName>
    </submittedName>
</protein>
<evidence type="ECO:0000256" key="1">
    <source>
        <dbReference type="ARBA" id="ARBA00004571"/>
    </source>
</evidence>
<proteinExistence type="inferred from homology"/>
<keyword evidence="2 8" id="KW-0813">Transport</keyword>
<dbReference type="InterPro" id="IPR036942">
    <property type="entry name" value="Beta-barrel_TonB_sf"/>
</dbReference>
<gene>
    <name evidence="12" type="ORF">IC229_19585</name>
</gene>
<dbReference type="GO" id="GO:0015344">
    <property type="term" value="F:siderophore uptake transmembrane transporter activity"/>
    <property type="evidence" value="ECO:0007669"/>
    <property type="project" value="TreeGrafter"/>
</dbReference>
<dbReference type="InterPro" id="IPR037066">
    <property type="entry name" value="Plug_dom_sf"/>
</dbReference>
<dbReference type="Gene3D" id="2.170.130.10">
    <property type="entry name" value="TonB-dependent receptor, plug domain"/>
    <property type="match status" value="1"/>
</dbReference>
<keyword evidence="5 9" id="KW-0798">TonB box</keyword>
<reference evidence="12" key="1">
    <citation type="submission" date="2020-09" db="EMBL/GenBank/DDBJ databases">
        <authorList>
            <person name="Kim M.K."/>
        </authorList>
    </citation>
    <scope>NUCLEOTIDE SEQUENCE</scope>
    <source>
        <strain evidence="12">BT702</strain>
    </source>
</reference>
<dbReference type="InterPro" id="IPR008969">
    <property type="entry name" value="CarboxyPept-like_regulatory"/>
</dbReference>
<evidence type="ECO:0000256" key="2">
    <source>
        <dbReference type="ARBA" id="ARBA00022448"/>
    </source>
</evidence>
<comment type="caution">
    <text evidence="12">The sequence shown here is derived from an EMBL/GenBank/DDBJ whole genome shotgun (WGS) entry which is preliminary data.</text>
</comment>